<evidence type="ECO:0000256" key="13">
    <source>
        <dbReference type="SAM" id="MobiDB-lite"/>
    </source>
</evidence>
<dbReference type="KEGG" id="pfp:PFL1_03342"/>
<evidence type="ECO:0000256" key="4">
    <source>
        <dbReference type="ARBA" id="ARBA00012795"/>
    </source>
</evidence>
<evidence type="ECO:0000256" key="7">
    <source>
        <dbReference type="ARBA" id="ARBA00022603"/>
    </source>
</evidence>
<feature type="region of interest" description="Disordered" evidence="13">
    <location>
        <begin position="1"/>
        <end position="41"/>
    </location>
</feature>
<keyword evidence="6 12" id="KW-0963">Cytoplasm</keyword>
<gene>
    <name evidence="14" type="ORF">PFL1_03342</name>
</gene>
<dbReference type="EC" id="2.1.1.211" evidence="4 12"/>
<evidence type="ECO:0000256" key="12">
    <source>
        <dbReference type="RuleBase" id="RU368004"/>
    </source>
</evidence>
<keyword evidence="10 12" id="KW-0819">tRNA processing</keyword>
<evidence type="ECO:0000256" key="1">
    <source>
        <dbReference type="ARBA" id="ARBA00002778"/>
    </source>
</evidence>
<evidence type="ECO:0000256" key="8">
    <source>
        <dbReference type="ARBA" id="ARBA00022679"/>
    </source>
</evidence>
<dbReference type="PANTHER" id="PTHR21210">
    <property type="entry name" value="TRNA (URACIL-O(2)-)-METHYLTRANSFERASE-RELATED"/>
    <property type="match status" value="1"/>
</dbReference>
<dbReference type="OrthoDB" id="10047021at2759"/>
<evidence type="ECO:0000256" key="10">
    <source>
        <dbReference type="ARBA" id="ARBA00022694"/>
    </source>
</evidence>
<comment type="catalytic activity">
    <reaction evidence="11 12">
        <text>uridine(44) in tRNA(Ser) + S-adenosyl-L-methionine = 2'-O-methyluridine(44) in tRNA(Ser) + S-adenosyl-L-homocysteine + H(+)</text>
        <dbReference type="Rhea" id="RHEA:43100"/>
        <dbReference type="Rhea" id="RHEA-COMP:10339"/>
        <dbReference type="Rhea" id="RHEA-COMP:10340"/>
        <dbReference type="ChEBI" id="CHEBI:15378"/>
        <dbReference type="ChEBI" id="CHEBI:57856"/>
        <dbReference type="ChEBI" id="CHEBI:59789"/>
        <dbReference type="ChEBI" id="CHEBI:65315"/>
        <dbReference type="ChEBI" id="CHEBI:74478"/>
        <dbReference type="EC" id="2.1.1.211"/>
    </reaction>
</comment>
<reference evidence="14 15" key="1">
    <citation type="journal article" date="2013" name="Plant Cell">
        <title>The transition from a phytopathogenic smut ancestor to an anamorphic biocontrol agent deciphered by comparative whole-genome analysis.</title>
        <authorList>
            <person name="Lefebvre F."/>
            <person name="Joly D.L."/>
            <person name="Labbe C."/>
            <person name="Teichmann B."/>
            <person name="Linning R."/>
            <person name="Belzile F."/>
            <person name="Bakkeren G."/>
            <person name="Belanger R.R."/>
        </authorList>
    </citation>
    <scope>NUCLEOTIDE SEQUENCE [LARGE SCALE GENOMIC DNA]</scope>
    <source>
        <strain evidence="14 15">PF-1</strain>
    </source>
</reference>
<evidence type="ECO:0000313" key="14">
    <source>
        <dbReference type="EMBL" id="EPQ29053.1"/>
    </source>
</evidence>
<dbReference type="EMBL" id="KE361632">
    <property type="protein sequence ID" value="EPQ29053.1"/>
    <property type="molecule type" value="Genomic_DNA"/>
</dbReference>
<dbReference type="SUPFAM" id="SSF53335">
    <property type="entry name" value="S-adenosyl-L-methionine-dependent methyltransferases"/>
    <property type="match status" value="1"/>
</dbReference>
<dbReference type="Pfam" id="PF07757">
    <property type="entry name" value="AdoMet_MTase"/>
    <property type="match status" value="1"/>
</dbReference>
<feature type="compositionally biased region" description="Basic and acidic residues" evidence="13">
    <location>
        <begin position="437"/>
        <end position="448"/>
    </location>
</feature>
<dbReference type="GO" id="GO:0030488">
    <property type="term" value="P:tRNA methylation"/>
    <property type="evidence" value="ECO:0007669"/>
    <property type="project" value="UniProtKB-UniRule"/>
</dbReference>
<feature type="region of interest" description="Disordered" evidence="13">
    <location>
        <begin position="437"/>
        <end position="470"/>
    </location>
</feature>
<proteinExistence type="inferred from homology"/>
<evidence type="ECO:0000256" key="2">
    <source>
        <dbReference type="ARBA" id="ARBA00004496"/>
    </source>
</evidence>
<name>A0A061H8W8_9BASI</name>
<dbReference type="GO" id="GO:0141101">
    <property type="term" value="F:tRNA(Ser) (uridine(44)-2'-O-)-methyltransferase activity"/>
    <property type="evidence" value="ECO:0007669"/>
    <property type="project" value="UniProtKB-EC"/>
</dbReference>
<dbReference type="InterPro" id="IPR029063">
    <property type="entry name" value="SAM-dependent_MTases_sf"/>
</dbReference>
<keyword evidence="7 12" id="KW-0489">Methyltransferase</keyword>
<feature type="compositionally biased region" description="Acidic residues" evidence="13">
    <location>
        <begin position="458"/>
        <end position="470"/>
    </location>
</feature>
<comment type="similarity">
    <text evidence="3 12">Belongs to the TRM44 family.</text>
</comment>
<comment type="subcellular location">
    <subcellularLocation>
        <location evidence="2 12">Cytoplasm</location>
    </subcellularLocation>
</comment>
<evidence type="ECO:0000256" key="11">
    <source>
        <dbReference type="ARBA" id="ARBA00047957"/>
    </source>
</evidence>
<evidence type="ECO:0000256" key="9">
    <source>
        <dbReference type="ARBA" id="ARBA00022691"/>
    </source>
</evidence>
<dbReference type="AlphaFoldDB" id="A0A061H8W8"/>
<evidence type="ECO:0000256" key="5">
    <source>
        <dbReference type="ARBA" id="ARBA00017788"/>
    </source>
</evidence>
<feature type="region of interest" description="Disordered" evidence="13">
    <location>
        <begin position="235"/>
        <end position="254"/>
    </location>
</feature>
<evidence type="ECO:0000313" key="15">
    <source>
        <dbReference type="Proteomes" id="UP000053664"/>
    </source>
</evidence>
<sequence length="658" mass="73621">MTSQPLPSTASAPRPGPSQRRRAPATTPPPPSTHHATNRPNIHQHVSYLSPTQTDSPYPPLPASLSLLPRTTQHDAPAFLPILAAPAYAPLDAWHHVMDDLIRHPERNSSNILRADILEQQTCDSTSSNDADIDGYRPIKRIRRSILPRRPGLDWEMHQECTLYHRTDPLDASSIREAVVVYTPIASPQARQRFSEGWIDDPTRRLSFPSHEEQIPFYHPKVRAIAFRYFVSQPQPQSQHDGAEAAASSHDDDAERSLPIFGTHSIALVPFGPDQSAALPPTHRLARISLHLVTTLHTHTWGRTHNYVKRVHHDVVVPREAFQDLYLQLKARHASHLIATWAERTDPSKHVFEDLGIAAFLILLWRKWWGDATTGPPGGFVDVGCGNGLLVWILNQEGFQGHGFDLRARRSWATYGDGADLREHKFHVPRFVARRLERAGEGEDEGKTEPASTAEAVNGDEGDGDDDDDEAVANLFPPHCFLIGNHADELTPWLPLLSTSLGLTTGCSGFINIPCCPFMLGGDKFTSMRYIPIERDDIVPLLFPHHPSSSSLSEEEEKRVEETVTAMQRGPTSTEGGESRNGAYLSYLSHLHVNLGWTMEKEALRIPSTKNWCIVGRNLFLDSVDDVEHRRRMRTELRKRCIDAVSATTTSWSPRVGI</sequence>
<dbReference type="HOGENOM" id="CLU_018580_1_0_1"/>
<accession>A0A061H8W8</accession>
<evidence type="ECO:0000256" key="3">
    <source>
        <dbReference type="ARBA" id="ARBA00009056"/>
    </source>
</evidence>
<keyword evidence="9 12" id="KW-0949">S-adenosyl-L-methionine</keyword>
<dbReference type="eggNOG" id="KOG3790">
    <property type="taxonomic scope" value="Eukaryota"/>
</dbReference>
<dbReference type="GO" id="GO:0005737">
    <property type="term" value="C:cytoplasm"/>
    <property type="evidence" value="ECO:0007669"/>
    <property type="project" value="UniProtKB-SubCell"/>
</dbReference>
<dbReference type="InterPro" id="IPR011671">
    <property type="entry name" value="tRNA_uracil_MeTrfase"/>
</dbReference>
<comment type="function">
    <text evidence="1">Probable adenosyl-L-methionine (AdoMet)-dependent tRNA (uracil-O(2)-)-methyltransferase.</text>
</comment>
<dbReference type="GeneID" id="19317452"/>
<keyword evidence="8 12" id="KW-0808">Transferase</keyword>
<evidence type="ECO:0000256" key="6">
    <source>
        <dbReference type="ARBA" id="ARBA00022490"/>
    </source>
</evidence>
<dbReference type="PANTHER" id="PTHR21210:SF0">
    <property type="entry name" value="TRNA (URACIL-O(2)-)-METHYLTRANSFERASE-RELATED"/>
    <property type="match status" value="1"/>
</dbReference>
<dbReference type="RefSeq" id="XP_007879050.1">
    <property type="nucleotide sequence ID" value="XM_007880859.1"/>
</dbReference>
<feature type="compositionally biased region" description="Polar residues" evidence="13">
    <location>
        <begin position="1"/>
        <end position="11"/>
    </location>
</feature>
<comment type="function">
    <text evidence="12">Adenosyl-L-methionine (AdoMet)-dependent tRNA (uracil-O(2)-)-methyltransferase.</text>
</comment>
<dbReference type="Proteomes" id="UP000053664">
    <property type="component" value="Unassembled WGS sequence"/>
</dbReference>
<protein>
    <recommendedName>
        <fullName evidence="5 12">tRNA (uracil-O(2)-)-methyltransferase</fullName>
        <ecNumber evidence="4 12">2.1.1.211</ecNumber>
    </recommendedName>
</protein>
<organism evidence="14 15">
    <name type="scientific">Pseudozyma flocculosa PF-1</name>
    <dbReference type="NCBI Taxonomy" id="1277687"/>
    <lineage>
        <taxon>Eukaryota</taxon>
        <taxon>Fungi</taxon>
        <taxon>Dikarya</taxon>
        <taxon>Basidiomycota</taxon>
        <taxon>Ustilaginomycotina</taxon>
        <taxon>Ustilaginomycetes</taxon>
        <taxon>Ustilaginales</taxon>
        <taxon>Ustilaginaceae</taxon>
        <taxon>Pseudozyma</taxon>
    </lineage>
</organism>